<evidence type="ECO:0000313" key="4">
    <source>
        <dbReference type="Proteomes" id="UP001165060"/>
    </source>
</evidence>
<name>A0ABQ6M645_9STRA</name>
<evidence type="ECO:0000313" key="3">
    <source>
        <dbReference type="EMBL" id="GMI20282.1"/>
    </source>
</evidence>
<dbReference type="PANTHER" id="PTHR42923:SF46">
    <property type="entry name" value="AMINE OXIDASE"/>
    <property type="match status" value="1"/>
</dbReference>
<accession>A0ABQ6M645</accession>
<dbReference type="InterPro" id="IPR036188">
    <property type="entry name" value="FAD/NAD-bd_sf"/>
</dbReference>
<keyword evidence="4" id="KW-1185">Reference proteome</keyword>
<organism evidence="3 4">
    <name type="scientific">Tetraparma gracilis</name>
    <dbReference type="NCBI Taxonomy" id="2962635"/>
    <lineage>
        <taxon>Eukaryota</taxon>
        <taxon>Sar</taxon>
        <taxon>Stramenopiles</taxon>
        <taxon>Ochrophyta</taxon>
        <taxon>Bolidophyceae</taxon>
        <taxon>Parmales</taxon>
        <taxon>Triparmaceae</taxon>
        <taxon>Tetraparma</taxon>
    </lineage>
</organism>
<feature type="signal peptide" evidence="1">
    <location>
        <begin position="1"/>
        <end position="19"/>
    </location>
</feature>
<evidence type="ECO:0000259" key="2">
    <source>
        <dbReference type="Pfam" id="PF01593"/>
    </source>
</evidence>
<dbReference type="InterPro" id="IPR050464">
    <property type="entry name" value="Zeta_carotene_desat/Oxidored"/>
</dbReference>
<dbReference type="InterPro" id="IPR002937">
    <property type="entry name" value="Amino_oxidase"/>
</dbReference>
<dbReference type="Gene3D" id="1.10.3110.10">
    <property type="entry name" value="protoporphyrinogen ix oxidase, domain 3"/>
    <property type="match status" value="1"/>
</dbReference>
<feature type="domain" description="Amine oxidase" evidence="2">
    <location>
        <begin position="74"/>
        <end position="515"/>
    </location>
</feature>
<dbReference type="SUPFAM" id="SSF51905">
    <property type="entry name" value="FAD/NAD(P)-binding domain"/>
    <property type="match status" value="1"/>
</dbReference>
<sequence>MLAACALLLLLLLLPHATPLAPPAAPRKLVVVGGGWGGWGAAEKLSNAYRGDNASSVILLDALPDPTGRSPYLSPSSKPVEAGTRGFWKDYPNINELVSRLSLDPSEVFTPFTNSSFYSPAGLEATAPVFSDAPLQLPSPLGQVLATFPLFERLPLSDRASMLGLLVATVDCLGGSEATQTYYDKMNAQSLFQKFKLSPRLVNDFIKPTLLVGLFKPPEELSALVVMELLYFYALAHQDAFDVRWIANGTVASSLIAPLADSLLDSTPNLSCLGGCRVTSISRDAATSKYSIAYSQKSELASTSTIDDVDGIVLALGASGLKGVINNSPDLARIPSFAAATALTAIDVVSVRLWLDKTVSTRTPANVFANFPQLRGAGGTFFMLSQFQEGAQDALWGGEEVQGSVVACDLYNAAAFIGVPDEDIVNVFAKELLPAVVDGFKGAHVVDSWVGKYPGGVSHFSPGSLEKRPLMQGDAKAPGIKFAGDIVRMGDREHGAKGLCQERAYVSGLQAAEECMRDIGDAGVGGVAGPPVIQIRDDEKQFTAAVDANRKLKKLLMPWLK</sequence>
<gene>
    <name evidence="3" type="ORF">TeGR_g4837</name>
</gene>
<dbReference type="EMBL" id="BRYB01002479">
    <property type="protein sequence ID" value="GMI20282.1"/>
    <property type="molecule type" value="Genomic_DNA"/>
</dbReference>
<feature type="chain" id="PRO_5045279122" description="Amine oxidase domain-containing protein" evidence="1">
    <location>
        <begin position="20"/>
        <end position="561"/>
    </location>
</feature>
<comment type="caution">
    <text evidence="3">The sequence shown here is derived from an EMBL/GenBank/DDBJ whole genome shotgun (WGS) entry which is preliminary data.</text>
</comment>
<proteinExistence type="predicted"/>
<reference evidence="3 4" key="1">
    <citation type="journal article" date="2023" name="Commun. Biol.">
        <title>Genome analysis of Parmales, the sister group of diatoms, reveals the evolutionary specialization of diatoms from phago-mixotrophs to photoautotrophs.</title>
        <authorList>
            <person name="Ban H."/>
            <person name="Sato S."/>
            <person name="Yoshikawa S."/>
            <person name="Yamada K."/>
            <person name="Nakamura Y."/>
            <person name="Ichinomiya M."/>
            <person name="Sato N."/>
            <person name="Blanc-Mathieu R."/>
            <person name="Endo H."/>
            <person name="Kuwata A."/>
            <person name="Ogata H."/>
        </authorList>
    </citation>
    <scope>NUCLEOTIDE SEQUENCE [LARGE SCALE GENOMIC DNA]</scope>
</reference>
<protein>
    <recommendedName>
        <fullName evidence="2">Amine oxidase domain-containing protein</fullName>
    </recommendedName>
</protein>
<dbReference type="Pfam" id="PF01593">
    <property type="entry name" value="Amino_oxidase"/>
    <property type="match status" value="1"/>
</dbReference>
<evidence type="ECO:0000256" key="1">
    <source>
        <dbReference type="SAM" id="SignalP"/>
    </source>
</evidence>
<dbReference type="Proteomes" id="UP001165060">
    <property type="component" value="Unassembled WGS sequence"/>
</dbReference>
<dbReference type="Gene3D" id="3.90.660.20">
    <property type="entry name" value="Protoporphyrinogen oxidase, mitochondrial, domain 2"/>
    <property type="match status" value="1"/>
</dbReference>
<dbReference type="Gene3D" id="3.50.50.60">
    <property type="entry name" value="FAD/NAD(P)-binding domain"/>
    <property type="match status" value="1"/>
</dbReference>
<dbReference type="PANTHER" id="PTHR42923">
    <property type="entry name" value="PROTOPORPHYRINOGEN OXIDASE"/>
    <property type="match status" value="1"/>
</dbReference>
<keyword evidence="1" id="KW-0732">Signal</keyword>